<dbReference type="EMBL" id="JBBNAE010000006">
    <property type="protein sequence ID" value="KAK9117683.1"/>
    <property type="molecule type" value="Genomic_DNA"/>
</dbReference>
<comment type="caution">
    <text evidence="1">The sequence shown here is derived from an EMBL/GenBank/DDBJ whole genome shotgun (WGS) entry which is preliminary data.</text>
</comment>
<gene>
    <name evidence="1" type="ORF">Sjap_016630</name>
</gene>
<evidence type="ECO:0000313" key="2">
    <source>
        <dbReference type="Proteomes" id="UP001417504"/>
    </source>
</evidence>
<proteinExistence type="predicted"/>
<accession>A0AAP0NSK5</accession>
<sequence length="132" mass="15117">MTRRWSCWKEDFETDIFISHKHHKIRTLSGSKLQYKSRPDFSPKITPCPPIRSRHIATAVDLPTRPCHVSILTLYVLFTQNLTPFVCVGSCHVATLCSPNSSSPRHNNNSSPIRSCHVSLSFSHYNRIHIPH</sequence>
<reference evidence="1 2" key="1">
    <citation type="submission" date="2024-01" db="EMBL/GenBank/DDBJ databases">
        <title>Genome assemblies of Stephania.</title>
        <authorList>
            <person name="Yang L."/>
        </authorList>
    </citation>
    <scope>NUCLEOTIDE SEQUENCE [LARGE SCALE GENOMIC DNA]</scope>
    <source>
        <strain evidence="1">QJT</strain>
        <tissue evidence="1">Leaf</tissue>
    </source>
</reference>
<organism evidence="1 2">
    <name type="scientific">Stephania japonica</name>
    <dbReference type="NCBI Taxonomy" id="461633"/>
    <lineage>
        <taxon>Eukaryota</taxon>
        <taxon>Viridiplantae</taxon>
        <taxon>Streptophyta</taxon>
        <taxon>Embryophyta</taxon>
        <taxon>Tracheophyta</taxon>
        <taxon>Spermatophyta</taxon>
        <taxon>Magnoliopsida</taxon>
        <taxon>Ranunculales</taxon>
        <taxon>Menispermaceae</taxon>
        <taxon>Menispermoideae</taxon>
        <taxon>Cissampelideae</taxon>
        <taxon>Stephania</taxon>
    </lineage>
</organism>
<dbReference type="AlphaFoldDB" id="A0AAP0NSK5"/>
<name>A0AAP0NSK5_9MAGN</name>
<keyword evidence="2" id="KW-1185">Reference proteome</keyword>
<dbReference type="Proteomes" id="UP001417504">
    <property type="component" value="Unassembled WGS sequence"/>
</dbReference>
<protein>
    <submittedName>
        <fullName evidence="1">Uncharacterized protein</fullName>
    </submittedName>
</protein>
<evidence type="ECO:0000313" key="1">
    <source>
        <dbReference type="EMBL" id="KAK9117683.1"/>
    </source>
</evidence>